<proteinExistence type="predicted"/>
<sequence>MILKERDKPFRIMQNDVLLRRLPKDHPKIQSILDDQAKRKAGLRGEQNVSYHLTFLPEKYDVIHDIRLKIKSGQTFQIDSLVVSPYFFLSLETKNMIGTLYFDKHSKQFTRTFNGVEEGFPNPIIQAERHKIQLNKWILERKLPILPIECYAVISNPSTIIKSNNPEIFKKVFHAEHLPSKIKPFENLHKQKISEKDYRRLTKTMIKNHTPSKQDVFEIYKLQKSEVNSGVQCPNCNFIPMNYRYGTWSCPSCATSSKTAYKKAIEDYLYLFGETINNQQCRDFLHMSSRHVVRELLLRMELEQSGTTKNVIYHW</sequence>
<keyword evidence="3" id="KW-1185">Reference proteome</keyword>
<dbReference type="AlphaFoldDB" id="A0A919WJY1"/>
<protein>
    <submittedName>
        <fullName evidence="2">Nuclease</fullName>
    </submittedName>
</protein>
<dbReference type="PROSITE" id="PS50965">
    <property type="entry name" value="NERD"/>
    <property type="match status" value="1"/>
</dbReference>
<dbReference type="RefSeq" id="WP_212934022.1">
    <property type="nucleotide sequence ID" value="NZ_BORC01000005.1"/>
</dbReference>
<reference evidence="2" key="1">
    <citation type="submission" date="2021-03" db="EMBL/GenBank/DDBJ databases">
        <title>Antimicrobial resistance genes in bacteria isolated from Japanese honey, and their potential for conferring macrolide and lincosamide resistance in the American foulbrood pathogen Paenibacillus larvae.</title>
        <authorList>
            <person name="Okamoto M."/>
            <person name="Kumagai M."/>
            <person name="Kanamori H."/>
            <person name="Takamatsu D."/>
        </authorList>
    </citation>
    <scope>NUCLEOTIDE SEQUENCE</scope>
    <source>
        <strain evidence="2">J27TS8</strain>
    </source>
</reference>
<accession>A0A919WJY1</accession>
<organism evidence="2 3">
    <name type="scientific">Robertmurraya siralis</name>
    <dbReference type="NCBI Taxonomy" id="77777"/>
    <lineage>
        <taxon>Bacteria</taxon>
        <taxon>Bacillati</taxon>
        <taxon>Bacillota</taxon>
        <taxon>Bacilli</taxon>
        <taxon>Bacillales</taxon>
        <taxon>Bacillaceae</taxon>
        <taxon>Robertmurraya</taxon>
    </lineage>
</organism>
<evidence type="ECO:0000313" key="2">
    <source>
        <dbReference type="EMBL" id="GIN63057.1"/>
    </source>
</evidence>
<dbReference type="EMBL" id="BORC01000005">
    <property type="protein sequence ID" value="GIN63057.1"/>
    <property type="molecule type" value="Genomic_DNA"/>
</dbReference>
<dbReference type="Pfam" id="PF08378">
    <property type="entry name" value="NERD"/>
    <property type="match status" value="1"/>
</dbReference>
<feature type="domain" description="NERD" evidence="1">
    <location>
        <begin position="41"/>
        <end position="157"/>
    </location>
</feature>
<evidence type="ECO:0000313" key="3">
    <source>
        <dbReference type="Proteomes" id="UP000682111"/>
    </source>
</evidence>
<comment type="caution">
    <text evidence="2">The sequence shown here is derived from an EMBL/GenBank/DDBJ whole genome shotgun (WGS) entry which is preliminary data.</text>
</comment>
<evidence type="ECO:0000259" key="1">
    <source>
        <dbReference type="PROSITE" id="PS50965"/>
    </source>
</evidence>
<dbReference type="InterPro" id="IPR011528">
    <property type="entry name" value="NERD"/>
</dbReference>
<dbReference type="Proteomes" id="UP000682111">
    <property type="component" value="Unassembled WGS sequence"/>
</dbReference>
<gene>
    <name evidence="2" type="ORF">J27TS8_30500</name>
</gene>
<name>A0A919WJY1_9BACI</name>